<evidence type="ECO:0000313" key="1">
    <source>
        <dbReference type="EMBL" id="SOX51811.1"/>
    </source>
</evidence>
<organism evidence="1 2">
    <name type="scientific">Mycobacterium ahvazicum</name>
    <dbReference type="NCBI Taxonomy" id="1964395"/>
    <lineage>
        <taxon>Bacteria</taxon>
        <taxon>Bacillati</taxon>
        <taxon>Actinomycetota</taxon>
        <taxon>Actinomycetes</taxon>
        <taxon>Mycobacteriales</taxon>
        <taxon>Mycobacteriaceae</taxon>
        <taxon>Mycobacterium</taxon>
        <taxon>Mycobacterium simiae complex</taxon>
    </lineage>
</organism>
<name>A0A2K4Y4U0_9MYCO</name>
<sequence length="73" mass="7967">MSTKLMVPGVAAELRLRVAPAGRAMQDRLTRRGKALPRRADSVAAEAETRILARLAVEQQSRLKELLYAAGIP</sequence>
<dbReference type="Proteomes" id="UP000236318">
    <property type="component" value="Unassembled WGS sequence"/>
</dbReference>
<dbReference type="EMBL" id="FXEG02000002">
    <property type="protein sequence ID" value="SOX51811.1"/>
    <property type="molecule type" value="Genomic_DNA"/>
</dbReference>
<comment type="caution">
    <text evidence="1">The sequence shown here is derived from an EMBL/GenBank/DDBJ whole genome shotgun (WGS) entry which is preliminary data.</text>
</comment>
<proteinExistence type="predicted"/>
<protein>
    <submittedName>
        <fullName evidence="1">MarR family transcriptional regulator</fullName>
    </submittedName>
</protein>
<keyword evidence="2" id="KW-1185">Reference proteome</keyword>
<reference evidence="1" key="1">
    <citation type="submission" date="2018-01" db="EMBL/GenBank/DDBJ databases">
        <authorList>
            <consortium name="Urmite Genomes"/>
        </authorList>
    </citation>
    <scope>NUCLEOTIDE SEQUENCE [LARGE SCALE GENOMIC DNA]</scope>
    <source>
        <strain evidence="1">AFP003</strain>
    </source>
</reference>
<gene>
    <name evidence="1" type="ORF">MAAFP003_472</name>
</gene>
<accession>A0A2K4Y4U0</accession>
<dbReference type="AlphaFoldDB" id="A0A2K4Y4U0"/>
<evidence type="ECO:0000313" key="2">
    <source>
        <dbReference type="Proteomes" id="UP000236318"/>
    </source>
</evidence>